<dbReference type="RefSeq" id="WP_280943808.1">
    <property type="nucleotide sequence ID" value="NZ_JARYGX010000030.1"/>
</dbReference>
<evidence type="ECO:0000256" key="1">
    <source>
        <dbReference type="SAM" id="SignalP"/>
    </source>
</evidence>
<proteinExistence type="predicted"/>
<dbReference type="Proteomes" id="UP001160550">
    <property type="component" value="Unassembled WGS sequence"/>
</dbReference>
<keyword evidence="3" id="KW-1185">Reference proteome</keyword>
<accession>A0ABT6MVT5</accession>
<evidence type="ECO:0000313" key="3">
    <source>
        <dbReference type="Proteomes" id="UP001160550"/>
    </source>
</evidence>
<reference evidence="2" key="2">
    <citation type="submission" date="2023-04" db="EMBL/GenBank/DDBJ databases">
        <authorList>
            <person name="Sun J.-Q."/>
        </authorList>
    </citation>
    <scope>NUCLEOTIDE SEQUENCE</scope>
    <source>
        <strain evidence="2">CC-YY355</strain>
    </source>
</reference>
<feature type="signal peptide" evidence="1">
    <location>
        <begin position="1"/>
        <end position="21"/>
    </location>
</feature>
<reference evidence="2" key="1">
    <citation type="journal article" date="2007" name="Int. J. Syst. Evol. Microbiol.">
        <title>Luteimonas composti sp. nov., a moderately thermophilic bacterium isolated from food waste.</title>
        <authorList>
            <person name="Young C.C."/>
            <person name="Kampfer P."/>
            <person name="Chen W.M."/>
            <person name="Yen W.S."/>
            <person name="Arun A.B."/>
            <person name="Lai W.A."/>
            <person name="Shen F.T."/>
            <person name="Rekha P.D."/>
            <person name="Lin K.Y."/>
            <person name="Chou J.H."/>
        </authorList>
    </citation>
    <scope>NUCLEOTIDE SEQUENCE</scope>
    <source>
        <strain evidence="2">CC-YY355</strain>
    </source>
</reference>
<organism evidence="2 3">
    <name type="scientific">Luteimonas composti</name>
    <dbReference type="NCBI Taxonomy" id="398257"/>
    <lineage>
        <taxon>Bacteria</taxon>
        <taxon>Pseudomonadati</taxon>
        <taxon>Pseudomonadota</taxon>
        <taxon>Gammaproteobacteria</taxon>
        <taxon>Lysobacterales</taxon>
        <taxon>Lysobacteraceae</taxon>
        <taxon>Luteimonas</taxon>
    </lineage>
</organism>
<gene>
    <name evidence="2" type="ORF">QF205_16090</name>
</gene>
<feature type="chain" id="PRO_5046626732" description="Nuclear transport factor 2 family protein" evidence="1">
    <location>
        <begin position="22"/>
        <end position="144"/>
    </location>
</feature>
<dbReference type="EMBL" id="JARYGX010000030">
    <property type="protein sequence ID" value="MDH7454578.1"/>
    <property type="molecule type" value="Genomic_DNA"/>
</dbReference>
<dbReference type="PROSITE" id="PS51257">
    <property type="entry name" value="PROKAR_LIPOPROTEIN"/>
    <property type="match status" value="1"/>
</dbReference>
<evidence type="ECO:0000313" key="2">
    <source>
        <dbReference type="EMBL" id="MDH7454578.1"/>
    </source>
</evidence>
<name>A0ABT6MVT5_9GAMM</name>
<keyword evidence="1" id="KW-0732">Signal</keyword>
<sequence>MLRPLRAAAIVCLLGAVLVSAGCSRSHVAMPDAPASARPLPATGPHEVRTDLMVADMYARYGGEFRGFSVQSYLLDGADWASVEAHYGAALQGWRADPRFGPRSGRIQARTWVDGDRVLVVEMFDAEGTPVLLVGSNVGDAGER</sequence>
<comment type="caution">
    <text evidence="2">The sequence shown here is derived from an EMBL/GenBank/DDBJ whole genome shotgun (WGS) entry which is preliminary data.</text>
</comment>
<evidence type="ECO:0008006" key="4">
    <source>
        <dbReference type="Google" id="ProtNLM"/>
    </source>
</evidence>
<protein>
    <recommendedName>
        <fullName evidence="4">Nuclear transport factor 2 family protein</fullName>
    </recommendedName>
</protein>